<dbReference type="FunFam" id="3.10.110.10:FF:000101">
    <property type="entry name" value="Ubiquitin-conjugating enzyme E2 D2"/>
    <property type="match status" value="1"/>
</dbReference>
<dbReference type="PROSITE" id="PS50127">
    <property type="entry name" value="UBC_2"/>
    <property type="match status" value="1"/>
</dbReference>
<comment type="similarity">
    <text evidence="9">Belongs to the ubiquitin-conjugating enzyme family.</text>
</comment>
<dbReference type="GO" id="GO:0006511">
    <property type="term" value="P:ubiquitin-dependent protein catabolic process"/>
    <property type="evidence" value="ECO:0007669"/>
    <property type="project" value="UniProtKB-ARBA"/>
</dbReference>
<evidence type="ECO:0000313" key="12">
    <source>
        <dbReference type="EMBL" id="GBL54672.1"/>
    </source>
</evidence>
<dbReference type="Pfam" id="PF00179">
    <property type="entry name" value="UQ_con"/>
    <property type="match status" value="1"/>
</dbReference>
<reference evidence="12 13" key="1">
    <citation type="journal article" date="2019" name="Sci. Rep.">
        <title>Orb-weaving spider Araneus ventricosus genome elucidates the spidroin gene catalogue.</title>
        <authorList>
            <person name="Kono N."/>
            <person name="Nakamura H."/>
            <person name="Ohtoshi R."/>
            <person name="Moran D.A.P."/>
            <person name="Shinohara A."/>
            <person name="Yoshida Y."/>
            <person name="Fujiwara M."/>
            <person name="Mori M."/>
            <person name="Tomita M."/>
            <person name="Arakawa K."/>
        </authorList>
    </citation>
    <scope>NUCLEOTIDE SEQUENCE [LARGE SCALE GENOMIC DNA]</scope>
</reference>
<dbReference type="EMBL" id="BGPR01150577">
    <property type="protein sequence ID" value="GBL54609.1"/>
    <property type="molecule type" value="Genomic_DNA"/>
</dbReference>
<dbReference type="InterPro" id="IPR016135">
    <property type="entry name" value="UBQ-conjugating_enzyme/RWD"/>
</dbReference>
<dbReference type="GO" id="GO:0005524">
    <property type="term" value="F:ATP binding"/>
    <property type="evidence" value="ECO:0007669"/>
    <property type="project" value="UniProtKB-UniRule"/>
</dbReference>
<evidence type="ECO:0000313" key="13">
    <source>
        <dbReference type="Proteomes" id="UP000499080"/>
    </source>
</evidence>
<evidence type="ECO:0000256" key="5">
    <source>
        <dbReference type="ARBA" id="ARBA00022741"/>
    </source>
</evidence>
<protein>
    <recommendedName>
        <fullName evidence="3">E2 ubiquitin-conjugating enzyme</fullName>
        <ecNumber evidence="3">2.3.2.23</ecNumber>
    </recommendedName>
</protein>
<dbReference type="Gene3D" id="3.10.110.10">
    <property type="entry name" value="Ubiquitin Conjugating Enzyme"/>
    <property type="match status" value="1"/>
</dbReference>
<dbReference type="SMART" id="SM00212">
    <property type="entry name" value="UBCc"/>
    <property type="match status" value="1"/>
</dbReference>
<evidence type="ECO:0000256" key="6">
    <source>
        <dbReference type="ARBA" id="ARBA00022786"/>
    </source>
</evidence>
<name>A0A4Y1ZKJ1_ARAVE</name>
<evidence type="ECO:0000256" key="9">
    <source>
        <dbReference type="RuleBase" id="RU362109"/>
    </source>
</evidence>
<sequence>MGPPDSPYQGGVFFLSIRFPKNYPFKPPKVKFTTKIYHPNIDNNGNICLDILDTAWSPALTVPKVLLSVCSLMCDPYPNSPLRAEIAWIYKTNRKMYNELARKYTMKHAMSPNRLI</sequence>
<comment type="pathway">
    <text evidence="2">Protein modification; protein ubiquitination.</text>
</comment>
<keyword evidence="4" id="KW-0808">Transferase</keyword>
<evidence type="ECO:0000256" key="8">
    <source>
        <dbReference type="PROSITE-ProRule" id="PRU10133"/>
    </source>
</evidence>
<dbReference type="SUPFAM" id="SSF54495">
    <property type="entry name" value="UBC-like"/>
    <property type="match status" value="1"/>
</dbReference>
<evidence type="ECO:0000256" key="7">
    <source>
        <dbReference type="ARBA" id="ARBA00022840"/>
    </source>
</evidence>
<comment type="catalytic activity">
    <reaction evidence="1">
        <text>S-ubiquitinyl-[E1 ubiquitin-activating enzyme]-L-cysteine + [E2 ubiquitin-conjugating enzyme]-L-cysteine = [E1 ubiquitin-activating enzyme]-L-cysteine + S-ubiquitinyl-[E2 ubiquitin-conjugating enzyme]-L-cysteine.</text>
        <dbReference type="EC" id="2.3.2.23"/>
    </reaction>
</comment>
<evidence type="ECO:0000256" key="1">
    <source>
        <dbReference type="ARBA" id="ARBA00000485"/>
    </source>
</evidence>
<keyword evidence="13" id="KW-1185">Reference proteome</keyword>
<dbReference type="PROSITE" id="PS00183">
    <property type="entry name" value="UBC_1"/>
    <property type="match status" value="1"/>
</dbReference>
<gene>
    <name evidence="12" type="primary">eff_14</name>
    <name evidence="11" type="synonym">eff_12</name>
    <name evidence="12" type="ORF">AVEN_163662_1</name>
    <name evidence="11" type="ORF">AVEN_60449_1</name>
</gene>
<comment type="caution">
    <text evidence="12">The sequence shown here is derived from an EMBL/GenBank/DDBJ whole genome shotgun (WGS) entry which is preliminary data.</text>
</comment>
<evidence type="ECO:0000313" key="11">
    <source>
        <dbReference type="EMBL" id="GBL54609.1"/>
    </source>
</evidence>
<keyword evidence="6 9" id="KW-0833">Ubl conjugation pathway</keyword>
<dbReference type="EMBL" id="BGPR01150590">
    <property type="protein sequence ID" value="GBL54672.1"/>
    <property type="molecule type" value="Genomic_DNA"/>
</dbReference>
<dbReference type="InterPro" id="IPR023313">
    <property type="entry name" value="UBQ-conjugating_AS"/>
</dbReference>
<keyword evidence="7 9" id="KW-0067">ATP-binding</keyword>
<dbReference type="GO" id="GO:0061631">
    <property type="term" value="F:ubiquitin conjugating enzyme activity"/>
    <property type="evidence" value="ECO:0007669"/>
    <property type="project" value="UniProtKB-EC"/>
</dbReference>
<dbReference type="InterPro" id="IPR000608">
    <property type="entry name" value="UBC"/>
</dbReference>
<organism evidence="12 13">
    <name type="scientific">Araneus ventricosus</name>
    <name type="common">Orbweaver spider</name>
    <name type="synonym">Epeira ventricosa</name>
    <dbReference type="NCBI Taxonomy" id="182803"/>
    <lineage>
        <taxon>Eukaryota</taxon>
        <taxon>Metazoa</taxon>
        <taxon>Ecdysozoa</taxon>
        <taxon>Arthropoda</taxon>
        <taxon>Chelicerata</taxon>
        <taxon>Arachnida</taxon>
        <taxon>Araneae</taxon>
        <taxon>Araneomorphae</taxon>
        <taxon>Entelegynae</taxon>
        <taxon>Araneoidea</taxon>
        <taxon>Araneidae</taxon>
        <taxon>Araneus</taxon>
    </lineage>
</organism>
<dbReference type="EC" id="2.3.2.23" evidence="3"/>
<dbReference type="PANTHER" id="PTHR24068">
    <property type="entry name" value="UBIQUITIN-CONJUGATING ENZYME E2"/>
    <property type="match status" value="1"/>
</dbReference>
<dbReference type="Proteomes" id="UP000499080">
    <property type="component" value="Unassembled WGS sequence"/>
</dbReference>
<accession>A0A4Y1ZKJ1</accession>
<feature type="domain" description="UBC core" evidence="10">
    <location>
        <begin position="1"/>
        <end position="110"/>
    </location>
</feature>
<evidence type="ECO:0000256" key="4">
    <source>
        <dbReference type="ARBA" id="ARBA00022679"/>
    </source>
</evidence>
<proteinExistence type="inferred from homology"/>
<evidence type="ECO:0000256" key="3">
    <source>
        <dbReference type="ARBA" id="ARBA00012486"/>
    </source>
</evidence>
<dbReference type="AlphaFoldDB" id="A0A4Y1ZKJ1"/>
<evidence type="ECO:0000256" key="2">
    <source>
        <dbReference type="ARBA" id="ARBA00004906"/>
    </source>
</evidence>
<keyword evidence="5 9" id="KW-0547">Nucleotide-binding</keyword>
<evidence type="ECO:0000259" key="10">
    <source>
        <dbReference type="PROSITE" id="PS50127"/>
    </source>
</evidence>
<feature type="active site" description="Glycyl thioester intermediate" evidence="8">
    <location>
        <position position="48"/>
    </location>
</feature>
<dbReference type="OrthoDB" id="9973183at2759"/>